<evidence type="ECO:0000313" key="3">
    <source>
        <dbReference type="Proteomes" id="UP000235728"/>
    </source>
</evidence>
<dbReference type="EMBL" id="MRVG01000011">
    <property type="protein sequence ID" value="PMB65055.1"/>
    <property type="molecule type" value="Genomic_DNA"/>
</dbReference>
<dbReference type="Proteomes" id="UP000235728">
    <property type="component" value="Unassembled WGS sequence"/>
</dbReference>
<organism evidence="2 3">
    <name type="scientific">Beauveria bassiana</name>
    <name type="common">White muscardine disease fungus</name>
    <name type="synonym">Tritirachium shiotae</name>
    <dbReference type="NCBI Taxonomy" id="176275"/>
    <lineage>
        <taxon>Eukaryota</taxon>
        <taxon>Fungi</taxon>
        <taxon>Dikarya</taxon>
        <taxon>Ascomycota</taxon>
        <taxon>Pezizomycotina</taxon>
        <taxon>Sordariomycetes</taxon>
        <taxon>Hypocreomycetidae</taxon>
        <taxon>Hypocreales</taxon>
        <taxon>Cordycipitaceae</taxon>
        <taxon>Beauveria</taxon>
    </lineage>
</organism>
<reference evidence="2 3" key="1">
    <citation type="journal article" date="2016" name="Appl. Microbiol. Biotechnol.">
        <title>Characterization of T-DNA insertion mutants with decreased virulence in the entomopathogenic fungus Beauveria bassiana JEF-007.</title>
        <authorList>
            <person name="Kim S."/>
            <person name="Lee S.J."/>
            <person name="Nai Y.S."/>
            <person name="Yu J.S."/>
            <person name="Lee M.R."/>
            <person name="Yang Y.T."/>
            <person name="Kim J.S."/>
        </authorList>
    </citation>
    <scope>NUCLEOTIDE SEQUENCE [LARGE SCALE GENOMIC DNA]</scope>
    <source>
        <strain evidence="2 3">JEF-007</strain>
    </source>
</reference>
<comment type="caution">
    <text evidence="2">The sequence shown here is derived from an EMBL/GenBank/DDBJ whole genome shotgun (WGS) entry which is preliminary data.</text>
</comment>
<evidence type="ECO:0000313" key="2">
    <source>
        <dbReference type="EMBL" id="PMB65055.1"/>
    </source>
</evidence>
<dbReference type="InterPro" id="IPR019651">
    <property type="entry name" value="Glutamate_DH_NAD-spec"/>
</dbReference>
<protein>
    <submittedName>
        <fullName evidence="2">NAD-specific glutamate dehydrogenase</fullName>
    </submittedName>
</protein>
<dbReference type="Pfam" id="PF10712">
    <property type="entry name" value="NAD-GH"/>
    <property type="match status" value="2"/>
</dbReference>
<dbReference type="OMA" id="CELHSEM"/>
<feature type="region of interest" description="Disordered" evidence="1">
    <location>
        <begin position="576"/>
        <end position="614"/>
    </location>
</feature>
<evidence type="ECO:0000256" key="1">
    <source>
        <dbReference type="SAM" id="MobiDB-lite"/>
    </source>
</evidence>
<dbReference type="AlphaFoldDB" id="A0A2N6NCQ2"/>
<feature type="compositionally biased region" description="Basic and acidic residues" evidence="1">
    <location>
        <begin position="579"/>
        <end position="596"/>
    </location>
</feature>
<accession>A0A2N6NCQ2</accession>
<proteinExistence type="predicted"/>
<gene>
    <name evidence="2" type="primary">DHE2</name>
    <name evidence="2" type="ORF">BM221_009243</name>
</gene>
<sequence length="614" mass="63900">MCRFHAVLIVEVGVLSLARSAASVHLGSDGVSDVGELLLLLLKVLSGGIGAVLVKPLLSLLNGVDDGLLVLVVNLAAKTVLIIDLVLEAESVVLKTITGLNALTSSLVLLGVLLSLGNHALNLLRGETTLVVGDGDGLLLASALVVGRDLENTVGVKLERDLDLRNTTGSGRNAGKLELAENVIILGQGALTLQDLDENDGLVISGSRENLALAGRNRSVAGNQFGHDATGGLDTKSKGVDIHENKTFSSDLARQNTGLDSRAKGHGLIGVDTFGSLLAAKDNVVNLGLLDVGVLENLLNGLDGLLEEIHVKLLELGASQSLGEVVALEESLNLDAGAHLRRQSTLGLFSLTLELTHGFGVLGDVNIVLLVVGFGEEVDDALVEILTTKMGVTGGGKDLKDTIVDRQERDIKSTTTEIVDNDLALTVALVQTIGDGGGGGLVDDSENVETGDNTGVLGSLALIVLRRGLAVVTDEAFFGDKLTLNVEGVGGGLVLGGITNQTLLIGEGDVRRSDTVSLVVDENFDLATLHHTDARLQRGHGSAGRQPSARALRRNAYNTNDSAIIVAVGDLSVDSLDEGEGRKKERDPSQESEAKGHRTTGASHCGKCELHSEM</sequence>
<name>A0A2N6NCQ2_BEABA</name>